<feature type="region of interest" description="Disordered" evidence="4">
    <location>
        <begin position="19"/>
        <end position="47"/>
    </location>
</feature>
<dbReference type="InterPro" id="IPR017907">
    <property type="entry name" value="Znf_RING_CS"/>
</dbReference>
<evidence type="ECO:0000256" key="3">
    <source>
        <dbReference type="ARBA" id="ARBA00022833"/>
    </source>
</evidence>
<name>A0ABQ9CWE0_9PASS</name>
<keyword evidence="1" id="KW-0479">Metal-binding</keyword>
<evidence type="ECO:0000313" key="6">
    <source>
        <dbReference type="Proteomes" id="UP001145742"/>
    </source>
</evidence>
<comment type="caution">
    <text evidence="5">The sequence shown here is derived from an EMBL/GenBank/DDBJ whole genome shotgun (WGS) entry which is preliminary data.</text>
</comment>
<evidence type="ECO:0000313" key="5">
    <source>
        <dbReference type="EMBL" id="KAJ7410519.1"/>
    </source>
</evidence>
<dbReference type="InterPro" id="IPR013083">
    <property type="entry name" value="Znf_RING/FYVE/PHD"/>
</dbReference>
<accession>A0ABQ9CWE0</accession>
<gene>
    <name evidence="5" type="ORF">WISP_107613</name>
</gene>
<evidence type="ECO:0000256" key="1">
    <source>
        <dbReference type="ARBA" id="ARBA00022723"/>
    </source>
</evidence>
<evidence type="ECO:0000256" key="2">
    <source>
        <dbReference type="ARBA" id="ARBA00022771"/>
    </source>
</evidence>
<dbReference type="PROSITE" id="PS00518">
    <property type="entry name" value="ZF_RING_1"/>
    <property type="match status" value="1"/>
</dbReference>
<dbReference type="SUPFAM" id="SSF57850">
    <property type="entry name" value="RING/U-box"/>
    <property type="match status" value="1"/>
</dbReference>
<dbReference type="Gene3D" id="3.30.40.10">
    <property type="entry name" value="Zinc/RING finger domain, C3HC4 (zinc finger)"/>
    <property type="match status" value="1"/>
</dbReference>
<reference evidence="5" key="1">
    <citation type="submission" date="2019-10" db="EMBL/GenBank/DDBJ databases">
        <authorList>
            <person name="Soares A.E.R."/>
            <person name="Aleixo A."/>
            <person name="Schneider P."/>
            <person name="Miyaki C.Y."/>
            <person name="Schneider M.P."/>
            <person name="Mello C."/>
            <person name="Vasconcelos A.T.R."/>
        </authorList>
    </citation>
    <scope>NUCLEOTIDE SEQUENCE</scope>
    <source>
        <tissue evidence="5">Muscle</tissue>
    </source>
</reference>
<keyword evidence="3" id="KW-0862">Zinc</keyword>
<protein>
    <submittedName>
        <fullName evidence="5">Uncharacterized protein</fullName>
    </submittedName>
</protein>
<keyword evidence="2" id="KW-0863">Zinc-finger</keyword>
<proteinExistence type="predicted"/>
<sequence>MEETTAAVAAAVVVGEPCPADRPGAAAALSGENEAESRQGPAERGGDAAPLNLLDTCGVCGQPIQSRRPKLLPCLHSVCQRCLPQPERYLMLPPVLAAAAAPKEPFPVAAPSSPVPSPASPLHCTPGTIFVVALLKNVLPDTCYELQGVLQDLIMIRILLNLKDIIASFEVSYDEGQFFFHVLVD</sequence>
<keyword evidence="6" id="KW-1185">Reference proteome</keyword>
<evidence type="ECO:0000256" key="4">
    <source>
        <dbReference type="SAM" id="MobiDB-lite"/>
    </source>
</evidence>
<dbReference type="Proteomes" id="UP001145742">
    <property type="component" value="Unassembled WGS sequence"/>
</dbReference>
<dbReference type="EMBL" id="WHWB01034400">
    <property type="protein sequence ID" value="KAJ7410519.1"/>
    <property type="molecule type" value="Genomic_DNA"/>
</dbReference>
<organism evidence="5 6">
    <name type="scientific">Willisornis vidua</name>
    <name type="common">Xingu scale-backed antbird</name>
    <dbReference type="NCBI Taxonomy" id="1566151"/>
    <lineage>
        <taxon>Eukaryota</taxon>
        <taxon>Metazoa</taxon>
        <taxon>Chordata</taxon>
        <taxon>Craniata</taxon>
        <taxon>Vertebrata</taxon>
        <taxon>Euteleostomi</taxon>
        <taxon>Archelosauria</taxon>
        <taxon>Archosauria</taxon>
        <taxon>Dinosauria</taxon>
        <taxon>Saurischia</taxon>
        <taxon>Theropoda</taxon>
        <taxon>Coelurosauria</taxon>
        <taxon>Aves</taxon>
        <taxon>Neognathae</taxon>
        <taxon>Neoaves</taxon>
        <taxon>Telluraves</taxon>
        <taxon>Australaves</taxon>
        <taxon>Passeriformes</taxon>
        <taxon>Thamnophilidae</taxon>
        <taxon>Willisornis</taxon>
    </lineage>
</organism>